<feature type="region of interest" description="Disordered" evidence="2">
    <location>
        <begin position="792"/>
        <end position="836"/>
    </location>
</feature>
<reference evidence="3 4" key="1">
    <citation type="journal article" date="2018" name="IMA Fungus">
        <title>IMA Genome-F 10: Nine draft genome sequences of Claviceps purpurea s.lat., including C. arundinis, C. humidiphila, and C. cf. spartinae, pseudomolecules for the pitch canker pathogen Fusarium circinatum, draft genome of Davidsoniella eucalypti, Grosmannia galeiformis, Quambalaria eucalypti, and Teratosphaeria destructans.</title>
        <authorList>
            <person name="Wingfield B.D."/>
            <person name="Liu M."/>
            <person name="Nguyen H.D."/>
            <person name="Lane F.A."/>
            <person name="Morgan S.W."/>
            <person name="De Vos L."/>
            <person name="Wilken P.M."/>
            <person name="Duong T.A."/>
            <person name="Aylward J."/>
            <person name="Coetzee M.P."/>
            <person name="Dadej K."/>
            <person name="De Beer Z.W."/>
            <person name="Findlay W."/>
            <person name="Havenga M."/>
            <person name="Kolarik M."/>
            <person name="Menzies J.G."/>
            <person name="Naidoo K."/>
            <person name="Pochopski O."/>
            <person name="Shoukouhi P."/>
            <person name="Santana Q.C."/>
            <person name="Seifert K.A."/>
            <person name="Soal N."/>
            <person name="Steenkamp E.T."/>
            <person name="Tatham C.T."/>
            <person name="van der Nest M.A."/>
            <person name="Wingfield M.J."/>
        </authorList>
    </citation>
    <scope>NUCLEOTIDE SEQUENCE [LARGE SCALE GENOMIC DNA]</scope>
    <source>
        <strain evidence="3">CMW44962</strain>
    </source>
</reference>
<feature type="region of interest" description="Disordered" evidence="2">
    <location>
        <begin position="372"/>
        <end position="397"/>
    </location>
</feature>
<dbReference type="Proteomes" id="UP001138500">
    <property type="component" value="Unassembled WGS sequence"/>
</dbReference>
<reference evidence="3 4" key="2">
    <citation type="journal article" date="2021" name="Curr. Genet.">
        <title>Genetic response to nitrogen starvation in the aggressive Eucalyptus foliar pathogen Teratosphaeria destructans.</title>
        <authorList>
            <person name="Havenga M."/>
            <person name="Wingfield B.D."/>
            <person name="Wingfield M.J."/>
            <person name="Dreyer L.L."/>
            <person name="Roets F."/>
            <person name="Aylward J."/>
        </authorList>
    </citation>
    <scope>NUCLEOTIDE SEQUENCE [LARGE SCALE GENOMIC DNA]</scope>
    <source>
        <strain evidence="3">CMW44962</strain>
    </source>
</reference>
<comment type="caution">
    <text evidence="3">The sequence shown here is derived from an EMBL/GenBank/DDBJ whole genome shotgun (WGS) entry which is preliminary data.</text>
</comment>
<feature type="region of interest" description="Disordered" evidence="2">
    <location>
        <begin position="217"/>
        <end position="338"/>
    </location>
</feature>
<protein>
    <submittedName>
        <fullName evidence="3">Uncharacterized protein</fullName>
    </submittedName>
</protein>
<keyword evidence="1" id="KW-0175">Coiled coil</keyword>
<organism evidence="3 4">
    <name type="scientific">Teratosphaeria destructans</name>
    <dbReference type="NCBI Taxonomy" id="418781"/>
    <lineage>
        <taxon>Eukaryota</taxon>
        <taxon>Fungi</taxon>
        <taxon>Dikarya</taxon>
        <taxon>Ascomycota</taxon>
        <taxon>Pezizomycotina</taxon>
        <taxon>Dothideomycetes</taxon>
        <taxon>Dothideomycetidae</taxon>
        <taxon>Mycosphaerellales</taxon>
        <taxon>Teratosphaeriaceae</taxon>
        <taxon>Teratosphaeria</taxon>
    </lineage>
</organism>
<feature type="compositionally biased region" description="Acidic residues" evidence="2">
    <location>
        <begin position="799"/>
        <end position="825"/>
    </location>
</feature>
<gene>
    <name evidence="3" type="ORF">Tdes44962_MAKER09020</name>
</gene>
<name>A0A9W7SUJ9_9PEZI</name>
<dbReference type="EMBL" id="RIBY02001258">
    <property type="protein sequence ID" value="KAH9830675.1"/>
    <property type="molecule type" value="Genomic_DNA"/>
</dbReference>
<sequence length="836" mass="91838">MARLHVSRTPSPPRPPTPETVVSLLNHLADDLSDVPAWLEQLGVACEEAVEKELEEGGTEGSDINHSDGGLSAHLAQLTHIDRLDDYLRANIFPSAAAKGAHHARPRLVELQQDHWLRPHQILAYFGRDILDYRDFLSALVLLRGYGSFEQQFPLVRQFRDQRRAAARRRKAQPRRWCTTDITKVLKQLDPNCNFSAKNLREKPAAALGLIAKRRTQTKKAVTLPSAHGQIGAGSQERAVTPTPGPSREGRETEPRAQQAEAGEEHEGTAARQTTLPRESDGLATGQRIPTPSGAEAGAARRRPDAEAAEQDDWSFEPLPDSPLLNHRPASSPVSTTQPTIELGRAAQTAEELLDASAPDAANLWSSPAGISSTRLSAQPSRHPQQSGPSPFAVNSSLTMDSPRIEKRRATSVPVELPQVKRAATVSSPLTRHFAQRPPNIGSISWLPRDHALHLARQLAEPASAMDPFFLYASLRFLNPHPKCWLVLYGTWDRANNSLTVEHGDNRVRNCIFGRYLLCLRLDHSGSTAIAFLRTWKKSLVTHGLENQDAFTLADAFTTQLRTTQSRIPQAKDCRFQNSLVPGNDPAASCLVTALGLLSEELAVDPDGPGVDPHFLRGALAKAFTALTHPDGSGDSAAIPAVPLPITDMGTAAQAAQELERARNNSTTNKTTLRFFRRLLRVSPAKTSKHDRLSSKVQSTQAAVSDLQAKLTNLSSSIPRGVRKQLDLALANAEATLARKELMMHSWRFRNAIALFCRCSKAKQAAETQRLETLRLALHKYLGGYLRALEEPMLAPARDEEDTDEEERDEESDEEMTDEDDENDGDYSGNEGHEGG</sequence>
<keyword evidence="4" id="KW-1185">Reference proteome</keyword>
<evidence type="ECO:0000313" key="3">
    <source>
        <dbReference type="EMBL" id="KAH9830675.1"/>
    </source>
</evidence>
<accession>A0A9W7SUJ9</accession>
<evidence type="ECO:0000313" key="4">
    <source>
        <dbReference type="Proteomes" id="UP001138500"/>
    </source>
</evidence>
<proteinExistence type="predicted"/>
<evidence type="ECO:0000256" key="1">
    <source>
        <dbReference type="SAM" id="Coils"/>
    </source>
</evidence>
<feature type="coiled-coil region" evidence="1">
    <location>
        <begin position="690"/>
        <end position="743"/>
    </location>
</feature>
<dbReference type="AlphaFoldDB" id="A0A9W7SUJ9"/>
<evidence type="ECO:0000256" key="2">
    <source>
        <dbReference type="SAM" id="MobiDB-lite"/>
    </source>
</evidence>